<name>A0A6B4G4E5_CLOBO</name>
<organism evidence="5 6">
    <name type="scientific">Clostridium botulinum</name>
    <dbReference type="NCBI Taxonomy" id="1491"/>
    <lineage>
        <taxon>Bacteria</taxon>
        <taxon>Bacillati</taxon>
        <taxon>Bacillota</taxon>
        <taxon>Clostridia</taxon>
        <taxon>Eubacteriales</taxon>
        <taxon>Clostridiaceae</taxon>
        <taxon>Clostridium</taxon>
    </lineage>
</organism>
<evidence type="ECO:0000256" key="3">
    <source>
        <dbReference type="HAMAP-Rule" id="MF_00376"/>
    </source>
</evidence>
<dbReference type="UniPathway" id="UPA00241">
    <property type="reaction ID" value="UER00356"/>
</dbReference>
<evidence type="ECO:0000256" key="4">
    <source>
        <dbReference type="NCBIfam" id="TIGR00152"/>
    </source>
</evidence>
<evidence type="ECO:0000256" key="2">
    <source>
        <dbReference type="ARBA" id="ARBA00022840"/>
    </source>
</evidence>
<gene>
    <name evidence="3" type="primary">coaE</name>
    <name evidence="5" type="ORF">FC794_09505</name>
</gene>
<dbReference type="SUPFAM" id="SSF52540">
    <property type="entry name" value="P-loop containing nucleoside triphosphate hydrolases"/>
    <property type="match status" value="1"/>
</dbReference>
<dbReference type="Pfam" id="PF01121">
    <property type="entry name" value="CoaE"/>
    <property type="match status" value="1"/>
</dbReference>
<dbReference type="Gene3D" id="3.40.50.300">
    <property type="entry name" value="P-loop containing nucleotide triphosphate hydrolases"/>
    <property type="match status" value="1"/>
</dbReference>
<dbReference type="GO" id="GO:0005524">
    <property type="term" value="F:ATP binding"/>
    <property type="evidence" value="ECO:0007669"/>
    <property type="project" value="UniProtKB-UniRule"/>
</dbReference>
<dbReference type="InterPro" id="IPR001977">
    <property type="entry name" value="Depp_CoAkinase"/>
</dbReference>
<dbReference type="RefSeq" id="WP_061315817.1">
    <property type="nucleotide sequence ID" value="NZ_CP022395.1"/>
</dbReference>
<evidence type="ECO:0000313" key="5">
    <source>
        <dbReference type="EMBL" id="NFG17024.1"/>
    </source>
</evidence>
<accession>A0A6B4G4E5</accession>
<keyword evidence="3" id="KW-0963">Cytoplasm</keyword>
<comment type="subcellular location">
    <subcellularLocation>
        <location evidence="3">Cytoplasm</location>
    </subcellularLocation>
</comment>
<keyword evidence="3 5" id="KW-0418">Kinase</keyword>
<proteinExistence type="inferred from homology"/>
<evidence type="ECO:0000256" key="1">
    <source>
        <dbReference type="ARBA" id="ARBA00022741"/>
    </source>
</evidence>
<dbReference type="GO" id="GO:0015937">
    <property type="term" value="P:coenzyme A biosynthetic process"/>
    <property type="evidence" value="ECO:0007669"/>
    <property type="project" value="UniProtKB-UniRule"/>
</dbReference>
<comment type="similarity">
    <text evidence="3">Belongs to the CoaE family.</text>
</comment>
<protein>
    <recommendedName>
        <fullName evidence="3 4">Dephospho-CoA kinase</fullName>
        <ecNumber evidence="3 4">2.7.1.24</ecNumber>
    </recommendedName>
    <alternativeName>
        <fullName evidence="3">Dephosphocoenzyme A kinase</fullName>
    </alternativeName>
</protein>
<dbReference type="PROSITE" id="PS51219">
    <property type="entry name" value="DPCK"/>
    <property type="match status" value="1"/>
</dbReference>
<dbReference type="GO" id="GO:0005737">
    <property type="term" value="C:cytoplasm"/>
    <property type="evidence" value="ECO:0007669"/>
    <property type="project" value="UniProtKB-SubCell"/>
</dbReference>
<dbReference type="PANTHER" id="PTHR10695:SF46">
    <property type="entry name" value="BIFUNCTIONAL COENZYME A SYNTHASE-RELATED"/>
    <property type="match status" value="1"/>
</dbReference>
<keyword evidence="3" id="KW-0173">Coenzyme A biosynthesis</keyword>
<keyword evidence="3 5" id="KW-0808">Transferase</keyword>
<comment type="pathway">
    <text evidence="3">Cofactor biosynthesis; coenzyme A biosynthesis; CoA from (R)-pantothenate: step 5/5.</text>
</comment>
<dbReference type="EC" id="2.7.1.24" evidence="3 4"/>
<comment type="function">
    <text evidence="3">Catalyzes the phosphorylation of the 3'-hydroxyl group of dephosphocoenzyme A to form coenzyme A.</text>
</comment>
<dbReference type="Proteomes" id="UP000478995">
    <property type="component" value="Unassembled WGS sequence"/>
</dbReference>
<comment type="catalytic activity">
    <reaction evidence="3">
        <text>3'-dephospho-CoA + ATP = ADP + CoA + H(+)</text>
        <dbReference type="Rhea" id="RHEA:18245"/>
        <dbReference type="ChEBI" id="CHEBI:15378"/>
        <dbReference type="ChEBI" id="CHEBI:30616"/>
        <dbReference type="ChEBI" id="CHEBI:57287"/>
        <dbReference type="ChEBI" id="CHEBI:57328"/>
        <dbReference type="ChEBI" id="CHEBI:456216"/>
        <dbReference type="EC" id="2.7.1.24"/>
    </reaction>
</comment>
<reference evidence="5 6" key="1">
    <citation type="submission" date="2019-04" db="EMBL/GenBank/DDBJ databases">
        <title>Genome sequencing of Clostridium botulinum Groups I-IV and Clostridium butyricum.</title>
        <authorList>
            <person name="Brunt J."/>
            <person name="Van Vliet A.H.M."/>
            <person name="Stringer S.C."/>
            <person name="Carter A.T."/>
            <person name="Peck M.W."/>
        </authorList>
    </citation>
    <scope>NUCLEOTIDE SEQUENCE [LARGE SCALE GENOMIC DNA]</scope>
    <source>
        <strain evidence="5 6">IFR 18/037</strain>
    </source>
</reference>
<evidence type="ECO:0000313" key="6">
    <source>
        <dbReference type="Proteomes" id="UP000478995"/>
    </source>
</evidence>
<dbReference type="PANTHER" id="PTHR10695">
    <property type="entry name" value="DEPHOSPHO-COA KINASE-RELATED"/>
    <property type="match status" value="1"/>
</dbReference>
<dbReference type="EMBL" id="SWOY01000002">
    <property type="protein sequence ID" value="NFG17024.1"/>
    <property type="molecule type" value="Genomic_DNA"/>
</dbReference>
<dbReference type="InterPro" id="IPR027417">
    <property type="entry name" value="P-loop_NTPase"/>
</dbReference>
<dbReference type="AlphaFoldDB" id="A0A6B4G4E5"/>
<sequence length="214" mass="25004">MYCLKSIFKIGLTGGIGAGKSTISEMIKEKNIPVIDADKISREVLKLYPEILIRVKEVFGKEFLDDNGDLKRREFGSYIFKNKNKNKRIEYENIIMPYITKETFKRIKLLEENKESICVLDAPTLIEQGLYKYMDINILVWVDKDTQINRVVKRDGLNRSEVMNRINSQMSMEEKKKFVEYIIDNSKDIENTKSELDKIFMEVMIKARQKGGVL</sequence>
<dbReference type="NCBIfam" id="TIGR00152">
    <property type="entry name" value="dephospho-CoA kinase"/>
    <property type="match status" value="1"/>
</dbReference>
<dbReference type="GO" id="GO:0004140">
    <property type="term" value="F:dephospho-CoA kinase activity"/>
    <property type="evidence" value="ECO:0007669"/>
    <property type="project" value="UniProtKB-UniRule"/>
</dbReference>
<feature type="binding site" evidence="3">
    <location>
        <begin position="17"/>
        <end position="22"/>
    </location>
    <ligand>
        <name>ATP</name>
        <dbReference type="ChEBI" id="CHEBI:30616"/>
    </ligand>
</feature>
<comment type="caution">
    <text evidence="5">The sequence shown here is derived from an EMBL/GenBank/DDBJ whole genome shotgun (WGS) entry which is preliminary data.</text>
</comment>
<dbReference type="HAMAP" id="MF_00376">
    <property type="entry name" value="Dephospho_CoA_kinase"/>
    <property type="match status" value="1"/>
</dbReference>
<keyword evidence="2 3" id="KW-0067">ATP-binding</keyword>
<keyword evidence="1 3" id="KW-0547">Nucleotide-binding</keyword>
<dbReference type="CDD" id="cd02022">
    <property type="entry name" value="DPCK"/>
    <property type="match status" value="1"/>
</dbReference>